<accession>A0A0A3ITM4</accession>
<organism evidence="1 2">
    <name type="scientific">Lysinibacillus odysseyi 34hs-1 = NBRC 100172</name>
    <dbReference type="NCBI Taxonomy" id="1220589"/>
    <lineage>
        <taxon>Bacteria</taxon>
        <taxon>Bacillati</taxon>
        <taxon>Bacillota</taxon>
        <taxon>Bacilli</taxon>
        <taxon>Bacillales</taxon>
        <taxon>Bacillaceae</taxon>
        <taxon>Lysinibacillus</taxon>
    </lineage>
</organism>
<dbReference type="Proteomes" id="UP000030437">
    <property type="component" value="Unassembled WGS sequence"/>
</dbReference>
<evidence type="ECO:0000313" key="1">
    <source>
        <dbReference type="EMBL" id="KGR86223.1"/>
    </source>
</evidence>
<sequence>MLLRKKHLSQLILLVLVLLVLFLIGKAYLSNDTLAEDNSTDKQEEVKPINKYIEFNSDVSLLKEKLHPEGFALITKGEDLNRSLTTFPDYQTLDIRNNDGVDNDTNRPSRYEFLYLSKDETILVRLNLIYAPEFTTTKILSLQSFSPGRIEFVDKEYQDLIPTTHTSYLISYKNGVAQVDFSTTNKFPSNEDDYFHLLNEGEAKFLPMLQDILLEITNE</sequence>
<name>A0A0A3ITM4_9BACI</name>
<dbReference type="STRING" id="1220589.CD32_07480"/>
<comment type="caution">
    <text evidence="1">The sequence shown here is derived from an EMBL/GenBank/DDBJ whole genome shotgun (WGS) entry which is preliminary data.</text>
</comment>
<gene>
    <name evidence="1" type="ORF">CD32_07480</name>
</gene>
<reference evidence="1 2" key="1">
    <citation type="submission" date="2014-02" db="EMBL/GenBank/DDBJ databases">
        <title>Draft genome sequence of Lysinibacillus odysseyi NBRC 100172.</title>
        <authorList>
            <person name="Zhang F."/>
            <person name="Wang G."/>
            <person name="Zhang L."/>
        </authorList>
    </citation>
    <scope>NUCLEOTIDE SEQUENCE [LARGE SCALE GENOMIC DNA]</scope>
    <source>
        <strain evidence="1 2">NBRC 100172</strain>
    </source>
</reference>
<dbReference type="RefSeq" id="WP_036152970.1">
    <property type="nucleotide sequence ID" value="NZ_AVCX01000009.1"/>
</dbReference>
<dbReference type="EMBL" id="JPVP01000052">
    <property type="protein sequence ID" value="KGR86223.1"/>
    <property type="molecule type" value="Genomic_DNA"/>
</dbReference>
<keyword evidence="2" id="KW-1185">Reference proteome</keyword>
<protein>
    <submittedName>
        <fullName evidence="1">Uncharacterized protein</fullName>
    </submittedName>
</protein>
<evidence type="ECO:0000313" key="2">
    <source>
        <dbReference type="Proteomes" id="UP000030437"/>
    </source>
</evidence>
<dbReference type="AlphaFoldDB" id="A0A0A3ITM4"/>
<proteinExistence type="predicted"/>